<name>A0A3N1CQW9_9ACTN</name>
<dbReference type="EMBL" id="RJKE01000001">
    <property type="protein sequence ID" value="ROO83699.1"/>
    <property type="molecule type" value="Genomic_DNA"/>
</dbReference>
<dbReference type="OrthoDB" id="3480661at2"/>
<dbReference type="RefSeq" id="WP_123663051.1">
    <property type="nucleotide sequence ID" value="NZ_RJKE01000001.1"/>
</dbReference>
<sequence length="109" mass="11414">MDGGTAVMRAHLDALAAGLRQSGLTTRPEYGGEPPYLHITNPGLVGGPGGARGPLLNERITARRGPDGRWLLHWSWGDPLGPATDLAHAVTKIIHVLSPTPGLSSRDAP</sequence>
<protein>
    <submittedName>
        <fullName evidence="1">Uncharacterized protein</fullName>
    </submittedName>
</protein>
<dbReference type="AlphaFoldDB" id="A0A3N1CQW9"/>
<organism evidence="1 2">
    <name type="scientific">Actinocorallia herbida</name>
    <dbReference type="NCBI Taxonomy" id="58109"/>
    <lineage>
        <taxon>Bacteria</taxon>
        <taxon>Bacillati</taxon>
        <taxon>Actinomycetota</taxon>
        <taxon>Actinomycetes</taxon>
        <taxon>Streptosporangiales</taxon>
        <taxon>Thermomonosporaceae</taxon>
        <taxon>Actinocorallia</taxon>
    </lineage>
</organism>
<proteinExistence type="predicted"/>
<reference evidence="1 2" key="1">
    <citation type="submission" date="2018-11" db="EMBL/GenBank/DDBJ databases">
        <title>Sequencing the genomes of 1000 actinobacteria strains.</title>
        <authorList>
            <person name="Klenk H.-P."/>
        </authorList>
    </citation>
    <scope>NUCLEOTIDE SEQUENCE [LARGE SCALE GENOMIC DNA]</scope>
    <source>
        <strain evidence="1 2">DSM 44254</strain>
    </source>
</reference>
<accession>A0A3N1CQW9</accession>
<evidence type="ECO:0000313" key="2">
    <source>
        <dbReference type="Proteomes" id="UP000272400"/>
    </source>
</evidence>
<keyword evidence="2" id="KW-1185">Reference proteome</keyword>
<dbReference type="Proteomes" id="UP000272400">
    <property type="component" value="Unassembled WGS sequence"/>
</dbReference>
<gene>
    <name evidence="1" type="ORF">EDD29_1206</name>
</gene>
<comment type="caution">
    <text evidence="1">The sequence shown here is derived from an EMBL/GenBank/DDBJ whole genome shotgun (WGS) entry which is preliminary data.</text>
</comment>
<evidence type="ECO:0000313" key="1">
    <source>
        <dbReference type="EMBL" id="ROO83699.1"/>
    </source>
</evidence>